<evidence type="ECO:0000256" key="3">
    <source>
        <dbReference type="ARBA" id="ARBA00023082"/>
    </source>
</evidence>
<evidence type="ECO:0000256" key="2">
    <source>
        <dbReference type="ARBA" id="ARBA00023015"/>
    </source>
</evidence>
<evidence type="ECO:0000256" key="1">
    <source>
        <dbReference type="ARBA" id="ARBA00010641"/>
    </source>
</evidence>
<evidence type="ECO:0000313" key="9">
    <source>
        <dbReference type="Proteomes" id="UP000320516"/>
    </source>
</evidence>
<feature type="domain" description="RNA polymerase sigma factor 70 region 4 type 2" evidence="7">
    <location>
        <begin position="126"/>
        <end position="177"/>
    </location>
</feature>
<dbReference type="RefSeq" id="WP_145613421.1">
    <property type="nucleotide sequence ID" value="NZ_VITV01000013.1"/>
</dbReference>
<evidence type="ECO:0000256" key="4">
    <source>
        <dbReference type="ARBA" id="ARBA00023163"/>
    </source>
</evidence>
<dbReference type="Gene3D" id="1.10.10.10">
    <property type="entry name" value="Winged helix-like DNA-binding domain superfamily/Winged helix DNA-binding domain"/>
    <property type="match status" value="1"/>
</dbReference>
<dbReference type="InterPro" id="IPR013324">
    <property type="entry name" value="RNA_pol_sigma_r3/r4-like"/>
</dbReference>
<dbReference type="Pfam" id="PF04542">
    <property type="entry name" value="Sigma70_r2"/>
    <property type="match status" value="1"/>
</dbReference>
<sequence>MPSDLLSTDLPAGALNADTRNTDARQPEFRDEVLRLLPALRAFARSLTGNTADTDDLVQDCVVRAWSHADQFTPGTNLRAWLFTILRNRHYSIAKRRQREVADPDGFHTGRLMMEPAQEWGITGRELKVALAALPEDQREALILVGGAGVSYEEAAEICGCALGTIKSRVNRARTKLAGLMGLPNRVVALGATTLPAGADATSTTQWTRH</sequence>
<keyword evidence="3" id="KW-0731">Sigma factor</keyword>
<gene>
    <name evidence="8" type="ORF">FBZ87_11388</name>
</gene>
<dbReference type="GO" id="GO:0006352">
    <property type="term" value="P:DNA-templated transcription initiation"/>
    <property type="evidence" value="ECO:0007669"/>
    <property type="project" value="InterPro"/>
</dbReference>
<evidence type="ECO:0000259" key="7">
    <source>
        <dbReference type="Pfam" id="PF08281"/>
    </source>
</evidence>
<feature type="region of interest" description="Disordered" evidence="5">
    <location>
        <begin position="1"/>
        <end position="24"/>
    </location>
</feature>
<protein>
    <submittedName>
        <fullName evidence="8">RNA polymerase sigma-70 factor (ECF subfamily)</fullName>
    </submittedName>
</protein>
<dbReference type="GO" id="GO:0003677">
    <property type="term" value="F:DNA binding"/>
    <property type="evidence" value="ECO:0007669"/>
    <property type="project" value="InterPro"/>
</dbReference>
<dbReference type="InterPro" id="IPR013325">
    <property type="entry name" value="RNA_pol_sigma_r2"/>
</dbReference>
<dbReference type="Proteomes" id="UP000320516">
    <property type="component" value="Unassembled WGS sequence"/>
</dbReference>
<comment type="similarity">
    <text evidence="1">Belongs to the sigma-70 factor family. ECF subfamily.</text>
</comment>
<dbReference type="InterPro" id="IPR013249">
    <property type="entry name" value="RNA_pol_sigma70_r4_t2"/>
</dbReference>
<evidence type="ECO:0000313" key="8">
    <source>
        <dbReference type="EMBL" id="TWB67845.1"/>
    </source>
</evidence>
<accession>A0A560JA81</accession>
<organism evidence="8 9">
    <name type="scientific">Nitrospirillum amazonense</name>
    <dbReference type="NCBI Taxonomy" id="28077"/>
    <lineage>
        <taxon>Bacteria</taxon>
        <taxon>Pseudomonadati</taxon>
        <taxon>Pseudomonadota</taxon>
        <taxon>Alphaproteobacteria</taxon>
        <taxon>Rhodospirillales</taxon>
        <taxon>Azospirillaceae</taxon>
        <taxon>Nitrospirillum</taxon>
    </lineage>
</organism>
<dbReference type="InterPro" id="IPR039425">
    <property type="entry name" value="RNA_pol_sigma-70-like"/>
</dbReference>
<evidence type="ECO:0000259" key="6">
    <source>
        <dbReference type="Pfam" id="PF04542"/>
    </source>
</evidence>
<name>A0A560JA81_9PROT</name>
<dbReference type="AlphaFoldDB" id="A0A560JA81"/>
<dbReference type="Gene3D" id="1.10.1740.10">
    <property type="match status" value="1"/>
</dbReference>
<dbReference type="SUPFAM" id="SSF88659">
    <property type="entry name" value="Sigma3 and sigma4 domains of RNA polymerase sigma factors"/>
    <property type="match status" value="1"/>
</dbReference>
<feature type="domain" description="RNA polymerase sigma-70 region 2" evidence="6">
    <location>
        <begin position="34"/>
        <end position="99"/>
    </location>
</feature>
<dbReference type="SUPFAM" id="SSF88946">
    <property type="entry name" value="Sigma2 domain of RNA polymerase sigma factors"/>
    <property type="match status" value="1"/>
</dbReference>
<dbReference type="GO" id="GO:0016987">
    <property type="term" value="F:sigma factor activity"/>
    <property type="evidence" value="ECO:0007669"/>
    <property type="project" value="UniProtKB-KW"/>
</dbReference>
<proteinExistence type="inferred from homology"/>
<dbReference type="PANTHER" id="PTHR43133">
    <property type="entry name" value="RNA POLYMERASE ECF-TYPE SIGMA FACTO"/>
    <property type="match status" value="1"/>
</dbReference>
<dbReference type="InterPro" id="IPR036388">
    <property type="entry name" value="WH-like_DNA-bd_sf"/>
</dbReference>
<keyword evidence="4" id="KW-0804">Transcription</keyword>
<reference evidence="8 9" key="1">
    <citation type="submission" date="2019-06" db="EMBL/GenBank/DDBJ databases">
        <title>Genomic Encyclopedia of Type Strains, Phase IV (KMG-V): Genome sequencing to study the core and pangenomes of soil and plant-associated prokaryotes.</title>
        <authorList>
            <person name="Whitman W."/>
        </authorList>
    </citation>
    <scope>NUCLEOTIDE SEQUENCE [LARGE SCALE GENOMIC DNA]</scope>
    <source>
        <strain evidence="8 9">BR 12005</strain>
    </source>
</reference>
<keyword evidence="2" id="KW-0805">Transcription regulation</keyword>
<dbReference type="InterPro" id="IPR014284">
    <property type="entry name" value="RNA_pol_sigma-70_dom"/>
</dbReference>
<dbReference type="Pfam" id="PF08281">
    <property type="entry name" value="Sigma70_r4_2"/>
    <property type="match status" value="1"/>
</dbReference>
<dbReference type="PANTHER" id="PTHR43133:SF25">
    <property type="entry name" value="RNA POLYMERASE SIGMA FACTOR RFAY-RELATED"/>
    <property type="match status" value="1"/>
</dbReference>
<dbReference type="EMBL" id="VITV01000013">
    <property type="protein sequence ID" value="TWB67845.1"/>
    <property type="molecule type" value="Genomic_DNA"/>
</dbReference>
<dbReference type="NCBIfam" id="TIGR02937">
    <property type="entry name" value="sigma70-ECF"/>
    <property type="match status" value="1"/>
</dbReference>
<evidence type="ECO:0000256" key="5">
    <source>
        <dbReference type="SAM" id="MobiDB-lite"/>
    </source>
</evidence>
<dbReference type="InterPro" id="IPR007627">
    <property type="entry name" value="RNA_pol_sigma70_r2"/>
</dbReference>
<dbReference type="CDD" id="cd06171">
    <property type="entry name" value="Sigma70_r4"/>
    <property type="match status" value="1"/>
</dbReference>
<comment type="caution">
    <text evidence="8">The sequence shown here is derived from an EMBL/GenBank/DDBJ whole genome shotgun (WGS) entry which is preliminary data.</text>
</comment>